<sequence length="66" mass="7591">MPIFRHVLPSSIFSVLTMRWLWTFVFARNTRMEGEIDGMGEKKVAITAQAFRPEQNPLACQTSSFI</sequence>
<keyword evidence="2" id="KW-1185">Reference proteome</keyword>
<accession>A0A3M8DNT7</accession>
<protein>
    <submittedName>
        <fullName evidence="1">Uncharacterized protein</fullName>
    </submittedName>
</protein>
<comment type="caution">
    <text evidence="1">The sequence shown here is derived from an EMBL/GenBank/DDBJ whole genome shotgun (WGS) entry which is preliminary data.</text>
</comment>
<dbReference type="AlphaFoldDB" id="A0A3M8DNT7"/>
<proteinExistence type="predicted"/>
<gene>
    <name evidence="1" type="ORF">EDM56_11335</name>
</gene>
<dbReference type="Proteomes" id="UP000271031">
    <property type="component" value="Unassembled WGS sequence"/>
</dbReference>
<dbReference type="EMBL" id="RHHQ01000008">
    <property type="protein sequence ID" value="RNB89756.1"/>
    <property type="molecule type" value="Genomic_DNA"/>
</dbReference>
<evidence type="ECO:0000313" key="2">
    <source>
        <dbReference type="Proteomes" id="UP000271031"/>
    </source>
</evidence>
<reference evidence="1 2" key="1">
    <citation type="submission" date="2018-10" db="EMBL/GenBank/DDBJ databases">
        <title>Phylogenomics of Brevibacillus.</title>
        <authorList>
            <person name="Dunlap C."/>
        </authorList>
    </citation>
    <scope>NUCLEOTIDE SEQUENCE [LARGE SCALE GENOMIC DNA]</scope>
    <source>
        <strain evidence="1 2">JCM 15716</strain>
    </source>
</reference>
<evidence type="ECO:0000313" key="1">
    <source>
        <dbReference type="EMBL" id="RNB89756.1"/>
    </source>
</evidence>
<name>A0A3M8DNT7_9BACL</name>
<organism evidence="1 2">
    <name type="scientific">Brevibacillus fluminis</name>
    <dbReference type="NCBI Taxonomy" id="511487"/>
    <lineage>
        <taxon>Bacteria</taxon>
        <taxon>Bacillati</taxon>
        <taxon>Bacillota</taxon>
        <taxon>Bacilli</taxon>
        <taxon>Bacillales</taxon>
        <taxon>Paenibacillaceae</taxon>
        <taxon>Brevibacillus</taxon>
    </lineage>
</organism>